<evidence type="ECO:0000256" key="5">
    <source>
        <dbReference type="ARBA" id="ARBA00022692"/>
    </source>
</evidence>
<dbReference type="InterPro" id="IPR004680">
    <property type="entry name" value="Cit_transptr-like_dom"/>
</dbReference>
<gene>
    <name evidence="10" type="ORF">QGN17_05265</name>
</gene>
<feature type="transmembrane region" description="Helical" evidence="8">
    <location>
        <begin position="356"/>
        <end position="378"/>
    </location>
</feature>
<evidence type="ECO:0000256" key="7">
    <source>
        <dbReference type="ARBA" id="ARBA00023136"/>
    </source>
</evidence>
<dbReference type="EMBL" id="JARYGZ010000001">
    <property type="protein sequence ID" value="MDH7638131.1"/>
    <property type="molecule type" value="Genomic_DNA"/>
</dbReference>
<sequence>MTVAVGATWLIAGLSTAGVISRPMRWPEWIWAVAGAFLLLGLGLMPLGAAAGAIVKGFDVYLFLTGMMLLSETARENGVFDWVAATAVNSAGQSSSRLFLLVYATGVVVTTFMSNDATAVVLTPAVFAVARQAKAEPLPLLFACALIANAASFVLPISNPANLVLYGGHMPPLVQWMGSFALPSLASIMVTYAVLRLVERKRLAGDCACDVERPQLTPGGKAAFAAILLTALVLLATSAFDQPLGLPTAAAGIATALGVSALGKRSPLPLVRNVSWGVLPLVAGLFVLVEALDRTGVIFMVSSAIRNASQDPMKAAAASGTILAFVSNLMNNLPAGLVASTAVAQAAPPRIVTDGLLIGVDLGPNLSVTGSLATILWLQAIRREGEDVTFLAFLKVGAIAMPLALLAALGTRLLIG</sequence>
<feature type="transmembrane region" description="Helical" evidence="8">
    <location>
        <begin position="390"/>
        <end position="415"/>
    </location>
</feature>
<comment type="caution">
    <text evidence="10">The sequence shown here is derived from an EMBL/GenBank/DDBJ whole genome shotgun (WGS) entry which is preliminary data.</text>
</comment>
<feature type="transmembrane region" description="Helical" evidence="8">
    <location>
        <begin position="246"/>
        <end position="262"/>
    </location>
</feature>
<keyword evidence="11" id="KW-1185">Reference proteome</keyword>
<evidence type="ECO:0000256" key="1">
    <source>
        <dbReference type="ARBA" id="ARBA00004651"/>
    </source>
</evidence>
<evidence type="ECO:0000256" key="4">
    <source>
        <dbReference type="ARBA" id="ARBA00022475"/>
    </source>
</evidence>
<accession>A0ABT6MYK0</accession>
<feature type="domain" description="Citrate transporter-like" evidence="9">
    <location>
        <begin position="26"/>
        <end position="348"/>
    </location>
</feature>
<feature type="transmembrane region" description="Helical" evidence="8">
    <location>
        <begin position="173"/>
        <end position="195"/>
    </location>
</feature>
<dbReference type="Proteomes" id="UP001160625">
    <property type="component" value="Unassembled WGS sequence"/>
</dbReference>
<comment type="subcellular location">
    <subcellularLocation>
        <location evidence="1">Cell membrane</location>
        <topology evidence="1">Multi-pass membrane protein</topology>
    </subcellularLocation>
</comment>
<evidence type="ECO:0000313" key="11">
    <source>
        <dbReference type="Proteomes" id="UP001160625"/>
    </source>
</evidence>
<evidence type="ECO:0000313" key="10">
    <source>
        <dbReference type="EMBL" id="MDH7638131.1"/>
    </source>
</evidence>
<feature type="transmembrane region" description="Helical" evidence="8">
    <location>
        <begin position="140"/>
        <end position="161"/>
    </location>
</feature>
<keyword evidence="4" id="KW-1003">Cell membrane</keyword>
<dbReference type="Pfam" id="PF03600">
    <property type="entry name" value="CitMHS"/>
    <property type="match status" value="1"/>
</dbReference>
<evidence type="ECO:0000256" key="3">
    <source>
        <dbReference type="ARBA" id="ARBA00022448"/>
    </source>
</evidence>
<keyword evidence="3" id="KW-0813">Transport</keyword>
<comment type="similarity">
    <text evidence="2">Belongs to the CitM (TC 2.A.11) transporter family.</text>
</comment>
<keyword evidence="5 8" id="KW-0812">Transmembrane</keyword>
<evidence type="ECO:0000256" key="6">
    <source>
        <dbReference type="ARBA" id="ARBA00022989"/>
    </source>
</evidence>
<dbReference type="InterPro" id="IPR000802">
    <property type="entry name" value="Arsenical_pump_ArsB"/>
</dbReference>
<proteinExistence type="inferred from homology"/>
<feature type="transmembrane region" description="Helical" evidence="8">
    <location>
        <begin position="29"/>
        <end position="55"/>
    </location>
</feature>
<dbReference type="PRINTS" id="PR00758">
    <property type="entry name" value="ARSENICPUMP"/>
</dbReference>
<dbReference type="CDD" id="cd01118">
    <property type="entry name" value="ArsB_permease"/>
    <property type="match status" value="1"/>
</dbReference>
<reference evidence="10" key="1">
    <citation type="submission" date="2023-04" db="EMBL/GenBank/DDBJ databases">
        <title>Sphingomonas sp. MAHUQ-71 isolated from rice field.</title>
        <authorList>
            <person name="Huq M.A."/>
        </authorList>
    </citation>
    <scope>NUCLEOTIDE SEQUENCE</scope>
    <source>
        <strain evidence="10">MAHUQ-71</strain>
    </source>
</reference>
<feature type="transmembrane region" description="Helical" evidence="8">
    <location>
        <begin position="222"/>
        <end position="240"/>
    </location>
</feature>
<name>A0ABT6MYK0_9SPHN</name>
<protein>
    <submittedName>
        <fullName evidence="10">Arsenic transporter</fullName>
    </submittedName>
</protein>
<feature type="transmembrane region" description="Helical" evidence="8">
    <location>
        <begin position="274"/>
        <end position="292"/>
    </location>
</feature>
<evidence type="ECO:0000256" key="2">
    <source>
        <dbReference type="ARBA" id="ARBA00009843"/>
    </source>
</evidence>
<organism evidence="10 11">
    <name type="scientific">Sphingomonas oryzagri</name>
    <dbReference type="NCBI Taxonomy" id="3042314"/>
    <lineage>
        <taxon>Bacteria</taxon>
        <taxon>Pseudomonadati</taxon>
        <taxon>Pseudomonadota</taxon>
        <taxon>Alphaproteobacteria</taxon>
        <taxon>Sphingomonadales</taxon>
        <taxon>Sphingomonadaceae</taxon>
        <taxon>Sphingomonas</taxon>
    </lineage>
</organism>
<dbReference type="RefSeq" id="WP_281045151.1">
    <property type="nucleotide sequence ID" value="NZ_JARYGZ010000001.1"/>
</dbReference>
<evidence type="ECO:0000256" key="8">
    <source>
        <dbReference type="SAM" id="Phobius"/>
    </source>
</evidence>
<dbReference type="PANTHER" id="PTHR43302">
    <property type="entry name" value="TRANSPORTER ARSB-RELATED"/>
    <property type="match status" value="1"/>
</dbReference>
<evidence type="ECO:0000259" key="9">
    <source>
        <dbReference type="Pfam" id="PF03600"/>
    </source>
</evidence>
<dbReference type="PANTHER" id="PTHR43302:SF5">
    <property type="entry name" value="TRANSPORTER ARSB-RELATED"/>
    <property type="match status" value="1"/>
</dbReference>
<keyword evidence="6 8" id="KW-1133">Transmembrane helix</keyword>
<keyword evidence="7 8" id="KW-0472">Membrane</keyword>